<accession>A0AAW1K1Q8</accession>
<feature type="region of interest" description="Disordered" evidence="1">
    <location>
        <begin position="103"/>
        <end position="122"/>
    </location>
</feature>
<evidence type="ECO:0000313" key="2">
    <source>
        <dbReference type="EMBL" id="KAK9711920.1"/>
    </source>
</evidence>
<gene>
    <name evidence="2" type="ORF">QE152_g25167</name>
</gene>
<reference evidence="2 3" key="1">
    <citation type="journal article" date="2024" name="BMC Genomics">
        <title>De novo assembly and annotation of Popillia japonica's genome with initial clues to its potential as an invasive pest.</title>
        <authorList>
            <person name="Cucini C."/>
            <person name="Boschi S."/>
            <person name="Funari R."/>
            <person name="Cardaioli E."/>
            <person name="Iannotti N."/>
            <person name="Marturano G."/>
            <person name="Paoli F."/>
            <person name="Bruttini M."/>
            <person name="Carapelli A."/>
            <person name="Frati F."/>
            <person name="Nardi F."/>
        </authorList>
    </citation>
    <scope>NUCLEOTIDE SEQUENCE [LARGE SCALE GENOMIC DNA]</scope>
    <source>
        <strain evidence="2">DMR45628</strain>
    </source>
</reference>
<evidence type="ECO:0000256" key="1">
    <source>
        <dbReference type="SAM" id="MobiDB-lite"/>
    </source>
</evidence>
<keyword evidence="3" id="KW-1185">Reference proteome</keyword>
<dbReference type="EMBL" id="JASPKY010000270">
    <property type="protein sequence ID" value="KAK9711920.1"/>
    <property type="molecule type" value="Genomic_DNA"/>
</dbReference>
<protein>
    <submittedName>
        <fullName evidence="2">Uncharacterized protein</fullName>
    </submittedName>
</protein>
<name>A0AAW1K1Q8_POPJA</name>
<evidence type="ECO:0000313" key="3">
    <source>
        <dbReference type="Proteomes" id="UP001458880"/>
    </source>
</evidence>
<sequence length="122" mass="13566">MCCRVGLPTATNRSLLTWRLPTSPTSTGPTDCLNLLGVAGARIPVLYMYTGNIAFPNATCAKRQRLIRSKISQPKAINLIRRYMSRVSLPKLVKKASFIRKQRSDEIKSKSESLNNDLESVA</sequence>
<comment type="caution">
    <text evidence="2">The sequence shown here is derived from an EMBL/GenBank/DDBJ whole genome shotgun (WGS) entry which is preliminary data.</text>
</comment>
<organism evidence="2 3">
    <name type="scientific">Popillia japonica</name>
    <name type="common">Japanese beetle</name>
    <dbReference type="NCBI Taxonomy" id="7064"/>
    <lineage>
        <taxon>Eukaryota</taxon>
        <taxon>Metazoa</taxon>
        <taxon>Ecdysozoa</taxon>
        <taxon>Arthropoda</taxon>
        <taxon>Hexapoda</taxon>
        <taxon>Insecta</taxon>
        <taxon>Pterygota</taxon>
        <taxon>Neoptera</taxon>
        <taxon>Endopterygota</taxon>
        <taxon>Coleoptera</taxon>
        <taxon>Polyphaga</taxon>
        <taxon>Scarabaeiformia</taxon>
        <taxon>Scarabaeidae</taxon>
        <taxon>Rutelinae</taxon>
        <taxon>Popillia</taxon>
    </lineage>
</organism>
<proteinExistence type="predicted"/>
<dbReference type="Proteomes" id="UP001458880">
    <property type="component" value="Unassembled WGS sequence"/>
</dbReference>
<feature type="compositionally biased region" description="Polar residues" evidence="1">
    <location>
        <begin position="112"/>
        <end position="122"/>
    </location>
</feature>
<dbReference type="AlphaFoldDB" id="A0AAW1K1Q8"/>